<dbReference type="AlphaFoldDB" id="A0AAN4Z219"/>
<dbReference type="PANTHER" id="PTHR11661">
    <property type="entry name" value="60S RIBOSOMAL PROTEIN L12"/>
    <property type="match status" value="1"/>
</dbReference>
<dbReference type="Pfam" id="PF03946">
    <property type="entry name" value="Ribosomal_L11_N"/>
    <property type="match status" value="1"/>
</dbReference>
<proteinExistence type="inferred from homology"/>
<dbReference type="InterPro" id="IPR036796">
    <property type="entry name" value="Ribosomal_uL11_N_sf"/>
</dbReference>
<feature type="domain" description="Large ribosomal subunit protein uL11 N-terminal" evidence="4">
    <location>
        <begin position="1"/>
        <end position="57"/>
    </location>
</feature>
<comment type="similarity">
    <text evidence="1">Belongs to the universal ribosomal protein uL11 family.</text>
</comment>
<feature type="non-terminal residue" evidence="5">
    <location>
        <position position="1"/>
    </location>
</feature>
<evidence type="ECO:0000313" key="5">
    <source>
        <dbReference type="EMBL" id="GMR29830.1"/>
    </source>
</evidence>
<dbReference type="GO" id="GO:0003735">
    <property type="term" value="F:structural constituent of ribosome"/>
    <property type="evidence" value="ECO:0007669"/>
    <property type="project" value="InterPro"/>
</dbReference>
<evidence type="ECO:0000256" key="2">
    <source>
        <dbReference type="ARBA" id="ARBA00022980"/>
    </source>
</evidence>
<comment type="caution">
    <text evidence="5">The sequence shown here is derived from an EMBL/GenBank/DDBJ whole genome shotgun (WGS) entry which is preliminary data.</text>
</comment>
<feature type="non-terminal residue" evidence="5">
    <location>
        <position position="76"/>
    </location>
</feature>
<gene>
    <name evidence="5" type="ORF">PMAYCL1PPCAC_00025</name>
</gene>
<evidence type="ECO:0000256" key="1">
    <source>
        <dbReference type="ARBA" id="ARBA00010537"/>
    </source>
</evidence>
<dbReference type="SUPFAM" id="SSF54747">
    <property type="entry name" value="Ribosomal L11/L12e N-terminal domain"/>
    <property type="match status" value="1"/>
</dbReference>
<evidence type="ECO:0000256" key="3">
    <source>
        <dbReference type="ARBA" id="ARBA00023274"/>
    </source>
</evidence>
<dbReference type="GO" id="GO:0070180">
    <property type="term" value="F:large ribosomal subunit rRNA binding"/>
    <property type="evidence" value="ECO:0007669"/>
    <property type="project" value="TreeGrafter"/>
</dbReference>
<dbReference type="InterPro" id="IPR020784">
    <property type="entry name" value="Ribosomal_uL11_N"/>
</dbReference>
<dbReference type="InterPro" id="IPR000911">
    <property type="entry name" value="Ribosomal_uL11"/>
</dbReference>
<dbReference type="GO" id="GO:0022625">
    <property type="term" value="C:cytosolic large ribosomal subunit"/>
    <property type="evidence" value="ECO:0007669"/>
    <property type="project" value="TreeGrafter"/>
</dbReference>
<keyword evidence="6" id="KW-1185">Reference proteome</keyword>
<keyword evidence="2" id="KW-0689">Ribosomal protein</keyword>
<protein>
    <recommendedName>
        <fullName evidence="4">Large ribosomal subunit protein uL11 N-terminal domain-containing protein</fullName>
    </recommendedName>
</protein>
<dbReference type="PANTHER" id="PTHR11661:SF2">
    <property type="entry name" value="LARGE RIBOSOMAL SUBUNIT PROTEIN UL11"/>
    <property type="match status" value="1"/>
</dbReference>
<dbReference type="Proteomes" id="UP001328107">
    <property type="component" value="Unassembled WGS sequence"/>
</dbReference>
<reference evidence="6" key="1">
    <citation type="submission" date="2022-10" db="EMBL/GenBank/DDBJ databases">
        <title>Genome assembly of Pristionchus species.</title>
        <authorList>
            <person name="Yoshida K."/>
            <person name="Sommer R.J."/>
        </authorList>
    </citation>
    <scope>NUCLEOTIDE SEQUENCE [LARGE SCALE GENOMIC DNA]</scope>
    <source>
        <strain evidence="6">RS5460</strain>
    </source>
</reference>
<sequence>VYLRCVGGEICDTSAIAHKVCPLGLCPNKIRTALARATNDWKGVKVTCKLTVQNRQAKIDVIPSASALIFKEAGVP</sequence>
<name>A0AAN4Z219_9BILA</name>
<accession>A0AAN4Z219</accession>
<dbReference type="GO" id="GO:0006412">
    <property type="term" value="P:translation"/>
    <property type="evidence" value="ECO:0007669"/>
    <property type="project" value="InterPro"/>
</dbReference>
<organism evidence="5 6">
    <name type="scientific">Pristionchus mayeri</name>
    <dbReference type="NCBI Taxonomy" id="1317129"/>
    <lineage>
        <taxon>Eukaryota</taxon>
        <taxon>Metazoa</taxon>
        <taxon>Ecdysozoa</taxon>
        <taxon>Nematoda</taxon>
        <taxon>Chromadorea</taxon>
        <taxon>Rhabditida</taxon>
        <taxon>Rhabditina</taxon>
        <taxon>Diplogasteromorpha</taxon>
        <taxon>Diplogasteroidea</taxon>
        <taxon>Neodiplogasteridae</taxon>
        <taxon>Pristionchus</taxon>
    </lineage>
</organism>
<evidence type="ECO:0000259" key="4">
    <source>
        <dbReference type="Pfam" id="PF03946"/>
    </source>
</evidence>
<dbReference type="EMBL" id="BTRK01000001">
    <property type="protein sequence ID" value="GMR29830.1"/>
    <property type="molecule type" value="Genomic_DNA"/>
</dbReference>
<keyword evidence="3" id="KW-0687">Ribonucleoprotein</keyword>
<dbReference type="Gene3D" id="3.30.1550.10">
    <property type="entry name" value="Ribosomal protein L11/L12, N-terminal domain"/>
    <property type="match status" value="1"/>
</dbReference>
<evidence type="ECO:0000313" key="6">
    <source>
        <dbReference type="Proteomes" id="UP001328107"/>
    </source>
</evidence>